<keyword evidence="2" id="KW-1185">Reference proteome</keyword>
<organism evidence="1 2">
    <name type="scientific">Calothrix parietina FACHB-288</name>
    <dbReference type="NCBI Taxonomy" id="2692896"/>
    <lineage>
        <taxon>Bacteria</taxon>
        <taxon>Bacillati</taxon>
        <taxon>Cyanobacteriota</taxon>
        <taxon>Cyanophyceae</taxon>
        <taxon>Nostocales</taxon>
        <taxon>Calotrichaceae</taxon>
        <taxon>Calothrix</taxon>
    </lineage>
</organism>
<dbReference type="Proteomes" id="UP000658514">
    <property type="component" value="Unassembled WGS sequence"/>
</dbReference>
<dbReference type="RefSeq" id="WP_190549189.1">
    <property type="nucleotide sequence ID" value="NZ_CAWPNO010000099.1"/>
</dbReference>
<dbReference type="InterPro" id="IPR016084">
    <property type="entry name" value="Haem_Oase-like_multi-hlx"/>
</dbReference>
<gene>
    <name evidence="1" type="ORF">H6G24_29795</name>
</gene>
<dbReference type="Gene3D" id="1.20.910.10">
    <property type="entry name" value="Heme oxygenase-like"/>
    <property type="match status" value="1"/>
</dbReference>
<evidence type="ECO:0000313" key="2">
    <source>
        <dbReference type="Proteomes" id="UP000658514"/>
    </source>
</evidence>
<sequence>MLLSIENIEDVLRLEFRKQVVEPGIQDAVTFLRRWSYLSSQVVRLHGAALARIHIPDIQYLLAEIAYGECGSGNKSKIHSKLLLELINQSPNAQLITQQIDPFLAQFFEHTISHLSQMSQDEAIGFIVGLEAPAYDILHLLKQSFIAVDIPEIDVLQSEYFIIHDAVEKEHQQSGHEAIEIIMANGCQLSKIHKGGDYAINFLITMVGNTVVV</sequence>
<dbReference type="Pfam" id="PF14518">
    <property type="entry name" value="Haem_oxygenas_2"/>
    <property type="match status" value="1"/>
</dbReference>
<accession>A0ABR8AJE1</accession>
<evidence type="ECO:0000313" key="1">
    <source>
        <dbReference type="EMBL" id="MBD2199620.1"/>
    </source>
</evidence>
<comment type="caution">
    <text evidence="1">The sequence shown here is derived from an EMBL/GenBank/DDBJ whole genome shotgun (WGS) entry which is preliminary data.</text>
</comment>
<reference evidence="1 2" key="1">
    <citation type="journal article" date="2020" name="ISME J.">
        <title>Comparative genomics reveals insights into cyanobacterial evolution and habitat adaptation.</title>
        <authorList>
            <person name="Chen M.Y."/>
            <person name="Teng W.K."/>
            <person name="Zhao L."/>
            <person name="Hu C.X."/>
            <person name="Zhou Y.K."/>
            <person name="Han B.P."/>
            <person name="Song L.R."/>
            <person name="Shu W.S."/>
        </authorList>
    </citation>
    <scope>NUCLEOTIDE SEQUENCE [LARGE SCALE GENOMIC DNA]</scope>
    <source>
        <strain evidence="1 2">FACHB-288</strain>
    </source>
</reference>
<name>A0ABR8AJE1_9CYAN</name>
<proteinExistence type="predicted"/>
<dbReference type="EMBL" id="JACJQH010000063">
    <property type="protein sequence ID" value="MBD2199620.1"/>
    <property type="molecule type" value="Genomic_DNA"/>
</dbReference>
<protein>
    <submittedName>
        <fullName evidence="1">Iron-containing redox enzyme family protein</fullName>
    </submittedName>
</protein>